<proteinExistence type="predicted"/>
<dbReference type="SUPFAM" id="SSF55729">
    <property type="entry name" value="Acyl-CoA N-acyltransferases (Nat)"/>
    <property type="match status" value="1"/>
</dbReference>
<evidence type="ECO:0000259" key="1">
    <source>
        <dbReference type="PROSITE" id="PS51186"/>
    </source>
</evidence>
<dbReference type="Gene3D" id="3.40.630.30">
    <property type="match status" value="1"/>
</dbReference>
<evidence type="ECO:0000313" key="3">
    <source>
        <dbReference type="EMBL" id="CAB4241351.1"/>
    </source>
</evidence>
<protein>
    <recommendedName>
        <fullName evidence="1">N-acetyltransferase domain-containing protein</fullName>
    </recommendedName>
</protein>
<dbReference type="EMBL" id="LR797822">
    <property type="protein sequence ID" value="CAB4241351.1"/>
    <property type="molecule type" value="Genomic_DNA"/>
</dbReference>
<organism evidence="4">
    <name type="scientific">uncultured Caudovirales phage</name>
    <dbReference type="NCBI Taxonomy" id="2100421"/>
    <lineage>
        <taxon>Viruses</taxon>
        <taxon>Duplodnaviria</taxon>
        <taxon>Heunggongvirae</taxon>
        <taxon>Uroviricota</taxon>
        <taxon>Caudoviricetes</taxon>
        <taxon>Peduoviridae</taxon>
        <taxon>Maltschvirus</taxon>
        <taxon>Maltschvirus maltsch</taxon>
    </lineage>
</organism>
<gene>
    <name evidence="4" type="ORF">UFOVP145_9</name>
    <name evidence="2" type="ORF">UFOVP4_6</name>
    <name evidence="3" type="ORF">UFOVP64_53</name>
</gene>
<evidence type="ECO:0000313" key="2">
    <source>
        <dbReference type="EMBL" id="CAB4120910.1"/>
    </source>
</evidence>
<dbReference type="PROSITE" id="PS51186">
    <property type="entry name" value="GNAT"/>
    <property type="match status" value="1"/>
</dbReference>
<dbReference type="InterPro" id="IPR000182">
    <property type="entry name" value="GNAT_dom"/>
</dbReference>
<dbReference type="EMBL" id="LR796136">
    <property type="protein sequence ID" value="CAB4120910.1"/>
    <property type="molecule type" value="Genomic_DNA"/>
</dbReference>
<sequence>MQLSDLDRNAVAYVIENMRDWDRQEIFATRPDYDEGDSLLESVLAAGPVSWIAWHDGEPIAVFGCMPLWRGVWSMWFFATNSLPKIGIGVTKLVTRYIVPMLWEGGAHRLECRSMEGHVDAQRWLEVIGAHREGSLVGYGRDGQDFHVYAWRKP</sequence>
<name>A0A6J7VQ58_9CAUD</name>
<dbReference type="InterPro" id="IPR016181">
    <property type="entry name" value="Acyl_CoA_acyltransferase"/>
</dbReference>
<accession>A0A6J7VQ58</accession>
<dbReference type="EMBL" id="LR798189">
    <property type="protein sequence ID" value="CAB5078968.1"/>
    <property type="molecule type" value="Genomic_DNA"/>
</dbReference>
<evidence type="ECO:0000313" key="4">
    <source>
        <dbReference type="EMBL" id="CAB5078968.1"/>
    </source>
</evidence>
<reference evidence="4" key="1">
    <citation type="submission" date="2020-05" db="EMBL/GenBank/DDBJ databases">
        <authorList>
            <person name="Chiriac C."/>
            <person name="Salcher M."/>
            <person name="Ghai R."/>
            <person name="Kavagutti S V."/>
        </authorList>
    </citation>
    <scope>NUCLEOTIDE SEQUENCE</scope>
</reference>
<feature type="domain" description="N-acetyltransferase" evidence="1">
    <location>
        <begin position="13"/>
        <end position="154"/>
    </location>
</feature>
<dbReference type="GO" id="GO:0016747">
    <property type="term" value="F:acyltransferase activity, transferring groups other than amino-acyl groups"/>
    <property type="evidence" value="ECO:0007669"/>
    <property type="project" value="InterPro"/>
</dbReference>